<organism evidence="2 3">
    <name type="scientific">Myodes glareolus</name>
    <name type="common">Bank vole</name>
    <name type="synonym">Clethrionomys glareolus</name>
    <dbReference type="NCBI Taxonomy" id="447135"/>
    <lineage>
        <taxon>Eukaryota</taxon>
        <taxon>Metazoa</taxon>
        <taxon>Chordata</taxon>
        <taxon>Craniata</taxon>
        <taxon>Vertebrata</taxon>
        <taxon>Euteleostomi</taxon>
        <taxon>Mammalia</taxon>
        <taxon>Eutheria</taxon>
        <taxon>Euarchontoglires</taxon>
        <taxon>Glires</taxon>
        <taxon>Rodentia</taxon>
        <taxon>Myomorpha</taxon>
        <taxon>Muroidea</taxon>
        <taxon>Cricetidae</taxon>
        <taxon>Arvicolinae</taxon>
        <taxon>Myodes</taxon>
    </lineage>
</organism>
<proteinExistence type="predicted"/>
<evidence type="ECO:0000259" key="1">
    <source>
        <dbReference type="Pfam" id="PF26171"/>
    </source>
</evidence>
<dbReference type="Pfam" id="PF26171">
    <property type="entry name" value="Mu_AP3"/>
    <property type="match status" value="1"/>
</dbReference>
<comment type="caution">
    <text evidence="2">The sequence shown here is derived from an EMBL/GenBank/DDBJ whole genome shotgun (WGS) entry which is preliminary data.</text>
</comment>
<dbReference type="Proteomes" id="UP001488838">
    <property type="component" value="Unassembled WGS sequence"/>
</dbReference>
<sequence>MSGIPGKEVHVWKVTPQLQLLFSQDDEGATHEKLDFRLHFSCSSYLITTPCYRFVERVDSCASMYSRSIQGHHVCLLVKKGESSVSVDGKCSDATLLSSLLEEMKTTLAQC</sequence>
<dbReference type="InterPro" id="IPR058898">
    <property type="entry name" value="Mu_AP3"/>
</dbReference>
<dbReference type="EMBL" id="JBBHLL010000398">
    <property type="protein sequence ID" value="KAK7803946.1"/>
    <property type="molecule type" value="Genomic_DNA"/>
</dbReference>
<keyword evidence="3" id="KW-1185">Reference proteome</keyword>
<evidence type="ECO:0000313" key="2">
    <source>
        <dbReference type="EMBL" id="KAK7803946.1"/>
    </source>
</evidence>
<evidence type="ECO:0000313" key="3">
    <source>
        <dbReference type="Proteomes" id="UP001488838"/>
    </source>
</evidence>
<reference evidence="2 3" key="1">
    <citation type="journal article" date="2023" name="bioRxiv">
        <title>Conserved and derived expression patterns and positive selection on dental genes reveal complex evolutionary context of ever-growing rodent molars.</title>
        <authorList>
            <person name="Calamari Z.T."/>
            <person name="Song A."/>
            <person name="Cohen E."/>
            <person name="Akter M."/>
            <person name="Roy R.D."/>
            <person name="Hallikas O."/>
            <person name="Christensen M.M."/>
            <person name="Li P."/>
            <person name="Marangoni P."/>
            <person name="Jernvall J."/>
            <person name="Klein O.D."/>
        </authorList>
    </citation>
    <scope>NUCLEOTIDE SEQUENCE [LARGE SCALE GENOMIC DNA]</scope>
    <source>
        <strain evidence="2">V071</strain>
    </source>
</reference>
<feature type="domain" description="AP-3 complex subunit delta Mu C-terminal" evidence="1">
    <location>
        <begin position="52"/>
        <end position="108"/>
    </location>
</feature>
<accession>A0AAW0HQ01</accession>
<protein>
    <recommendedName>
        <fullName evidence="1">AP-3 complex subunit delta Mu C-terminal domain-containing protein</fullName>
    </recommendedName>
</protein>
<dbReference type="AlphaFoldDB" id="A0AAW0HQ01"/>
<name>A0AAW0HQ01_MYOGA</name>
<gene>
    <name evidence="2" type="ORF">U0070_020163</name>
</gene>